<sequence>MVMLWCILLLLLSRAPASESRLFPASEFQQVQASSNDIEAHGEEAVRSSSLVSRSLVLNNLGKGSPPKSPSGGTHSIGEKKTRRSPPSGSHEQTSASQPFQRNAILHNLGKRSPPSSPSPGTHGIVVTSAHRSTPAAESEFMNKLGRGSPPSAPSGGSHMGRYVRRSPPAPPTLQELQSF</sequence>
<feature type="compositionally biased region" description="Polar residues" evidence="1">
    <location>
        <begin position="85"/>
        <end position="101"/>
    </location>
</feature>
<feature type="compositionally biased region" description="Low complexity" evidence="1">
    <location>
        <begin position="58"/>
        <end position="73"/>
    </location>
</feature>
<protein>
    <submittedName>
        <fullName evidence="3">Uncharacterized protein</fullName>
    </submittedName>
</protein>
<evidence type="ECO:0000313" key="4">
    <source>
        <dbReference type="Proteomes" id="UP001605036"/>
    </source>
</evidence>
<comment type="caution">
    <text evidence="3">The sequence shown here is derived from an EMBL/GenBank/DDBJ whole genome shotgun (WGS) entry which is preliminary data.</text>
</comment>
<evidence type="ECO:0000313" key="3">
    <source>
        <dbReference type="EMBL" id="KAL2643763.1"/>
    </source>
</evidence>
<feature type="signal peptide" evidence="2">
    <location>
        <begin position="1"/>
        <end position="20"/>
    </location>
</feature>
<feature type="compositionally biased region" description="Low complexity" evidence="1">
    <location>
        <begin position="146"/>
        <end position="157"/>
    </location>
</feature>
<dbReference type="EMBL" id="JBHFFA010000002">
    <property type="protein sequence ID" value="KAL2643763.1"/>
    <property type="molecule type" value="Genomic_DNA"/>
</dbReference>
<proteinExistence type="predicted"/>
<evidence type="ECO:0000256" key="1">
    <source>
        <dbReference type="SAM" id="MobiDB-lite"/>
    </source>
</evidence>
<feature type="chain" id="PRO_5044764157" evidence="2">
    <location>
        <begin position="21"/>
        <end position="180"/>
    </location>
</feature>
<feature type="region of interest" description="Disordered" evidence="1">
    <location>
        <begin position="58"/>
        <end position="180"/>
    </location>
</feature>
<name>A0ABD1Z7R6_9MARC</name>
<accession>A0ABD1Z7R6</accession>
<reference evidence="3 4" key="1">
    <citation type="submission" date="2024-09" db="EMBL/GenBank/DDBJ databases">
        <title>Chromosome-scale assembly of Riccia fluitans.</title>
        <authorList>
            <person name="Paukszto L."/>
            <person name="Sawicki J."/>
            <person name="Karawczyk K."/>
            <person name="Piernik-Szablinska J."/>
            <person name="Szczecinska M."/>
            <person name="Mazdziarz M."/>
        </authorList>
    </citation>
    <scope>NUCLEOTIDE SEQUENCE [LARGE SCALE GENOMIC DNA]</scope>
    <source>
        <strain evidence="3">Rf_01</strain>
        <tissue evidence="3">Aerial parts of the thallus</tissue>
    </source>
</reference>
<organism evidence="3 4">
    <name type="scientific">Riccia fluitans</name>
    <dbReference type="NCBI Taxonomy" id="41844"/>
    <lineage>
        <taxon>Eukaryota</taxon>
        <taxon>Viridiplantae</taxon>
        <taxon>Streptophyta</taxon>
        <taxon>Embryophyta</taxon>
        <taxon>Marchantiophyta</taxon>
        <taxon>Marchantiopsida</taxon>
        <taxon>Marchantiidae</taxon>
        <taxon>Marchantiales</taxon>
        <taxon>Ricciaceae</taxon>
        <taxon>Riccia</taxon>
    </lineage>
</organism>
<evidence type="ECO:0000256" key="2">
    <source>
        <dbReference type="SAM" id="SignalP"/>
    </source>
</evidence>
<dbReference type="AlphaFoldDB" id="A0ABD1Z7R6"/>
<gene>
    <name evidence="3" type="ORF">R1flu_011350</name>
</gene>
<keyword evidence="4" id="KW-1185">Reference proteome</keyword>
<keyword evidence="2" id="KW-0732">Signal</keyword>
<dbReference type="Proteomes" id="UP001605036">
    <property type="component" value="Unassembled WGS sequence"/>
</dbReference>